<proteinExistence type="predicted"/>
<dbReference type="RefSeq" id="WP_164029357.1">
    <property type="nucleotide sequence ID" value="NZ_JAABOQ010000001.1"/>
</dbReference>
<evidence type="ECO:0000313" key="6">
    <source>
        <dbReference type="EMBL" id="NER16105.1"/>
    </source>
</evidence>
<reference evidence="6 7" key="1">
    <citation type="submission" date="2020-01" db="EMBL/GenBank/DDBJ databases">
        <title>Spongiivirga citrea KCTC 32990T.</title>
        <authorList>
            <person name="Wang G."/>
        </authorList>
    </citation>
    <scope>NUCLEOTIDE SEQUENCE [LARGE SCALE GENOMIC DNA]</scope>
    <source>
        <strain evidence="6 7">KCTC 32990</strain>
    </source>
</reference>
<dbReference type="GO" id="GO:0051119">
    <property type="term" value="F:sugar transmembrane transporter activity"/>
    <property type="evidence" value="ECO:0007669"/>
    <property type="project" value="InterPro"/>
</dbReference>
<evidence type="ECO:0000256" key="2">
    <source>
        <dbReference type="ARBA" id="ARBA00022692"/>
    </source>
</evidence>
<keyword evidence="7" id="KW-1185">Reference proteome</keyword>
<keyword evidence="3 5" id="KW-1133">Transmembrane helix</keyword>
<sequence>MTELIGQTAAVLTTCSFIPQAIKTIRTNDTSGISLWMYSMFCIGIVLWFVYGVLIDNAPMIYSNFITSIFAWIVLVYKIRNTISKK</sequence>
<dbReference type="AlphaFoldDB" id="A0A6M0CE65"/>
<evidence type="ECO:0000256" key="1">
    <source>
        <dbReference type="ARBA" id="ARBA00004141"/>
    </source>
</evidence>
<dbReference type="InterPro" id="IPR047662">
    <property type="entry name" value="SemiSWEET"/>
</dbReference>
<dbReference type="Pfam" id="PF04193">
    <property type="entry name" value="PQ-loop"/>
    <property type="match status" value="1"/>
</dbReference>
<dbReference type="GO" id="GO:0016020">
    <property type="term" value="C:membrane"/>
    <property type="evidence" value="ECO:0007669"/>
    <property type="project" value="UniProtKB-SubCell"/>
</dbReference>
<comment type="subcellular location">
    <subcellularLocation>
        <location evidence="1">Membrane</location>
        <topology evidence="1">Multi-pass membrane protein</topology>
    </subcellularLocation>
</comment>
<organism evidence="6 7">
    <name type="scientific">Spongiivirga citrea</name>
    <dbReference type="NCBI Taxonomy" id="1481457"/>
    <lineage>
        <taxon>Bacteria</taxon>
        <taxon>Pseudomonadati</taxon>
        <taxon>Bacteroidota</taxon>
        <taxon>Flavobacteriia</taxon>
        <taxon>Flavobacteriales</taxon>
        <taxon>Flavobacteriaceae</taxon>
        <taxon>Spongiivirga</taxon>
    </lineage>
</organism>
<dbReference type="Gene3D" id="1.20.1280.290">
    <property type="match status" value="1"/>
</dbReference>
<comment type="caution">
    <text evidence="6">The sequence shown here is derived from an EMBL/GenBank/DDBJ whole genome shotgun (WGS) entry which is preliminary data.</text>
</comment>
<accession>A0A6M0CE65</accession>
<feature type="transmembrane region" description="Helical" evidence="5">
    <location>
        <begin position="35"/>
        <end position="54"/>
    </location>
</feature>
<evidence type="ECO:0000313" key="7">
    <source>
        <dbReference type="Proteomes" id="UP000474296"/>
    </source>
</evidence>
<keyword evidence="2 5" id="KW-0812">Transmembrane</keyword>
<dbReference type="EMBL" id="JAABOQ010000001">
    <property type="protein sequence ID" value="NER16105.1"/>
    <property type="molecule type" value="Genomic_DNA"/>
</dbReference>
<evidence type="ECO:0000256" key="5">
    <source>
        <dbReference type="SAM" id="Phobius"/>
    </source>
</evidence>
<feature type="transmembrane region" description="Helical" evidence="5">
    <location>
        <begin position="60"/>
        <end position="77"/>
    </location>
</feature>
<dbReference type="InterPro" id="IPR006603">
    <property type="entry name" value="PQ-loop_rpt"/>
</dbReference>
<keyword evidence="4 5" id="KW-0472">Membrane</keyword>
<dbReference type="Proteomes" id="UP000474296">
    <property type="component" value="Unassembled WGS sequence"/>
</dbReference>
<gene>
    <name evidence="6" type="ORF">GWK10_02730</name>
</gene>
<evidence type="ECO:0000256" key="3">
    <source>
        <dbReference type="ARBA" id="ARBA00022989"/>
    </source>
</evidence>
<name>A0A6M0CE65_9FLAO</name>
<dbReference type="NCBIfam" id="NF037968">
    <property type="entry name" value="SemiSWEET_2"/>
    <property type="match status" value="1"/>
</dbReference>
<evidence type="ECO:0000256" key="4">
    <source>
        <dbReference type="ARBA" id="ARBA00023136"/>
    </source>
</evidence>
<protein>
    <submittedName>
        <fullName evidence="6">Glutathione synthetase</fullName>
    </submittedName>
</protein>